<evidence type="ECO:0000256" key="1">
    <source>
        <dbReference type="ARBA" id="ARBA00001917"/>
    </source>
</evidence>
<evidence type="ECO:0000259" key="12">
    <source>
        <dbReference type="Pfam" id="PF01070"/>
    </source>
</evidence>
<dbReference type="AlphaFoldDB" id="A0A0R1H3W1"/>
<keyword evidence="7 11" id="KW-0521">NADP</keyword>
<dbReference type="PANTHER" id="PTHR43665:SF1">
    <property type="entry name" value="ISOPENTENYL-DIPHOSPHATE DELTA-ISOMERASE"/>
    <property type="match status" value="1"/>
</dbReference>
<dbReference type="InterPro" id="IPR011179">
    <property type="entry name" value="IPdP_isomerase"/>
</dbReference>
<dbReference type="InterPro" id="IPR013785">
    <property type="entry name" value="Aldolase_TIM"/>
</dbReference>
<proteinExistence type="inferred from homology"/>
<feature type="binding site" evidence="11">
    <location>
        <begin position="263"/>
        <end position="265"/>
    </location>
    <ligand>
        <name>FMN</name>
        <dbReference type="ChEBI" id="CHEBI:58210"/>
    </ligand>
</feature>
<keyword evidence="5 11" id="KW-0479">Metal-binding</keyword>
<feature type="domain" description="FMN-dependent dehydrogenase" evidence="12">
    <location>
        <begin position="20"/>
        <end position="106"/>
    </location>
</feature>
<evidence type="ECO:0000256" key="3">
    <source>
        <dbReference type="ARBA" id="ARBA00022630"/>
    </source>
</evidence>
<dbReference type="GO" id="GO:0016491">
    <property type="term" value="F:oxidoreductase activity"/>
    <property type="evidence" value="ECO:0007669"/>
    <property type="project" value="InterPro"/>
</dbReference>
<dbReference type="GO" id="GO:0008299">
    <property type="term" value="P:isoprenoid biosynthetic process"/>
    <property type="evidence" value="ECO:0007669"/>
    <property type="project" value="UniProtKB-UniRule"/>
</dbReference>
<reference evidence="13 14" key="1">
    <citation type="journal article" date="2015" name="Genome Announc.">
        <title>Expanding the biotechnology potential of lactobacilli through comparative genomics of 213 strains and associated genera.</title>
        <authorList>
            <person name="Sun Z."/>
            <person name="Harris H.M."/>
            <person name="McCann A."/>
            <person name="Guo C."/>
            <person name="Argimon S."/>
            <person name="Zhang W."/>
            <person name="Yang X."/>
            <person name="Jeffery I.B."/>
            <person name="Cooney J.C."/>
            <person name="Kagawa T.F."/>
            <person name="Liu W."/>
            <person name="Song Y."/>
            <person name="Salvetti E."/>
            <person name="Wrobel A."/>
            <person name="Rasinkangas P."/>
            <person name="Parkhill J."/>
            <person name="Rea M.C."/>
            <person name="O'Sullivan O."/>
            <person name="Ritari J."/>
            <person name="Douillard F.P."/>
            <person name="Paul Ross R."/>
            <person name="Yang R."/>
            <person name="Briner A.E."/>
            <person name="Felis G.E."/>
            <person name="de Vos W.M."/>
            <person name="Barrangou R."/>
            <person name="Klaenhammer T.R."/>
            <person name="Caufield P.W."/>
            <person name="Cui Y."/>
            <person name="Zhang H."/>
            <person name="O'Toole P.W."/>
        </authorList>
    </citation>
    <scope>NUCLEOTIDE SEQUENCE [LARGE SCALE GENOMIC DNA]</scope>
    <source>
        <strain evidence="13 14">DSM 20534</strain>
    </source>
</reference>
<feature type="binding site" evidence="11">
    <location>
        <begin position="284"/>
        <end position="285"/>
    </location>
    <ligand>
        <name>FMN</name>
        <dbReference type="ChEBI" id="CHEBI:58210"/>
    </ligand>
</feature>
<dbReference type="GO" id="GO:0005737">
    <property type="term" value="C:cytoplasm"/>
    <property type="evidence" value="ECO:0007669"/>
    <property type="project" value="UniProtKB-SubCell"/>
</dbReference>
<evidence type="ECO:0000256" key="11">
    <source>
        <dbReference type="HAMAP-Rule" id="MF_00354"/>
    </source>
</evidence>
<keyword evidence="3 11" id="KW-0285">Flavoprotein</keyword>
<feature type="binding site" evidence="11">
    <location>
        <position position="189"/>
    </location>
    <ligand>
        <name>FMN</name>
        <dbReference type="ChEBI" id="CHEBI:58210"/>
    </ligand>
</feature>
<comment type="subunit">
    <text evidence="10 11">Homooctamer. Dimer of tetramers.</text>
</comment>
<comment type="function">
    <text evidence="11">Involved in the biosynthesis of isoprenoids. Catalyzes the 1,3-allylic rearrangement of the homoallylic substrate isopentenyl (IPP) to its allylic isomer, dimethylallyl diphosphate (DMAPP).</text>
</comment>
<dbReference type="SUPFAM" id="SSF51395">
    <property type="entry name" value="FMN-linked oxidoreductases"/>
    <property type="match status" value="1"/>
</dbReference>
<comment type="caution">
    <text evidence="13">The sequence shown here is derived from an EMBL/GenBank/DDBJ whole genome shotgun (WGS) entry which is preliminary data.</text>
</comment>
<feature type="binding site" evidence="11">
    <location>
        <begin position="69"/>
        <end position="71"/>
    </location>
    <ligand>
        <name>FMN</name>
        <dbReference type="ChEBI" id="CHEBI:58210"/>
    </ligand>
</feature>
<accession>A0A0R1H3W1</accession>
<organism evidence="13 14">
    <name type="scientific">Amylolactobacillus amylotrophicus DSM 20534</name>
    <dbReference type="NCBI Taxonomy" id="1423722"/>
    <lineage>
        <taxon>Bacteria</taxon>
        <taxon>Bacillati</taxon>
        <taxon>Bacillota</taxon>
        <taxon>Bacilli</taxon>
        <taxon>Lactobacillales</taxon>
        <taxon>Lactobacillaceae</taxon>
        <taxon>Amylolactobacillus</taxon>
    </lineage>
</organism>
<keyword evidence="8 11" id="KW-0414">Isoprene biosynthesis</keyword>
<feature type="binding site" evidence="11">
    <location>
        <begin position="12"/>
        <end position="13"/>
    </location>
    <ligand>
        <name>substrate</name>
    </ligand>
</feature>
<evidence type="ECO:0000256" key="9">
    <source>
        <dbReference type="ARBA" id="ARBA00023235"/>
    </source>
</evidence>
<dbReference type="GO" id="GO:0070402">
    <property type="term" value="F:NADPH binding"/>
    <property type="evidence" value="ECO:0007669"/>
    <property type="project" value="UniProtKB-UniRule"/>
</dbReference>
<keyword evidence="6 11" id="KW-0460">Magnesium</keyword>
<keyword evidence="2 11" id="KW-0963">Cytoplasm</keyword>
<feature type="binding site" evidence="11">
    <location>
        <position position="219"/>
    </location>
    <ligand>
        <name>FMN</name>
        <dbReference type="ChEBI" id="CHEBI:58210"/>
    </ligand>
</feature>
<dbReference type="EC" id="5.3.3.2" evidence="11"/>
<dbReference type="EMBL" id="AZCV01000001">
    <property type="protein sequence ID" value="KRK38500.1"/>
    <property type="molecule type" value="Genomic_DNA"/>
</dbReference>
<dbReference type="Gene3D" id="3.20.20.70">
    <property type="entry name" value="Aldolase class I"/>
    <property type="match status" value="1"/>
</dbReference>
<evidence type="ECO:0000256" key="8">
    <source>
        <dbReference type="ARBA" id="ARBA00023229"/>
    </source>
</evidence>
<comment type="cofactor">
    <cofactor evidence="11">
        <name>NADPH</name>
        <dbReference type="ChEBI" id="CHEBI:57783"/>
    </cofactor>
</comment>
<comment type="cofactor">
    <cofactor evidence="11">
        <name>Mg(2+)</name>
        <dbReference type="ChEBI" id="CHEBI:18420"/>
    </cofactor>
</comment>
<feature type="binding site" evidence="11">
    <location>
        <position position="128"/>
    </location>
    <ligand>
        <name>FMN</name>
        <dbReference type="ChEBI" id="CHEBI:58210"/>
    </ligand>
</feature>
<sequence length="335" mass="36634">MKSEKISKSAHRKDEHLALAKASYQANQANSFDDLRLTRPTLPETVVTPDSIRTTMFGHTLSAPFFINAITGGSNKGQEINAALARVAKKANIALALGSANIVAHEPATLKTFTIARAANPDGMLLINVNPGTPLATIKLLINELRPAALQIHVNAVQELIMPEGDRDFQWLNKMMQIRDAVDLPVIVKEVGFGFDVKSLRLLEQNGFNYVDVAGSGGTDFAWIENFRRPGRDMDYLEGIGIPTVEALLTARQTNLTYFASGGIRNPLDVLKSMVLGASAVGISNRFLQEYNQNGEAGLLKLVTNWQDQLAGLVALFGGNDLADLKKMQFDYRLR</sequence>
<feature type="binding site" evidence="11">
    <location>
        <position position="159"/>
    </location>
    <ligand>
        <name>Mg(2+)</name>
        <dbReference type="ChEBI" id="CHEBI:18420"/>
    </ligand>
</feature>
<dbReference type="Pfam" id="PF01070">
    <property type="entry name" value="FMN_dh"/>
    <property type="match status" value="2"/>
</dbReference>
<protein>
    <recommendedName>
        <fullName evidence="11">Isopentenyl-diphosphate delta-isomerase</fullName>
        <shortName evidence="11">IPP isomerase</shortName>
        <ecNumber evidence="11">5.3.3.2</ecNumber>
    </recommendedName>
    <alternativeName>
        <fullName evidence="11">Isopentenyl diphosphate:dimethylallyl diphosphate isomerase</fullName>
    </alternativeName>
    <alternativeName>
        <fullName evidence="11">Isopentenyl pyrophosphate isomerase</fullName>
    </alternativeName>
    <alternativeName>
        <fullName evidence="11">Type 2 isopentenyl diphosphate isomerase</fullName>
        <shortName evidence="11">IDI-2</shortName>
    </alternativeName>
</protein>
<keyword evidence="9 11" id="KW-0413">Isomerase</keyword>
<evidence type="ECO:0000313" key="13">
    <source>
        <dbReference type="EMBL" id="KRK38500.1"/>
    </source>
</evidence>
<comment type="cofactor">
    <cofactor evidence="1 11">
        <name>FMN</name>
        <dbReference type="ChEBI" id="CHEBI:58210"/>
    </cofactor>
</comment>
<feature type="domain" description="FMN-dependent dehydrogenase" evidence="12">
    <location>
        <begin position="156"/>
        <end position="327"/>
    </location>
</feature>
<dbReference type="GO" id="GO:0000287">
    <property type="term" value="F:magnesium ion binding"/>
    <property type="evidence" value="ECO:0007669"/>
    <property type="project" value="UniProtKB-UniRule"/>
</dbReference>
<name>A0A0R1H3W1_9LACO</name>
<comment type="catalytic activity">
    <reaction evidence="11">
        <text>isopentenyl diphosphate = dimethylallyl diphosphate</text>
        <dbReference type="Rhea" id="RHEA:23284"/>
        <dbReference type="ChEBI" id="CHEBI:57623"/>
        <dbReference type="ChEBI" id="CHEBI:128769"/>
        <dbReference type="EC" id="5.3.3.2"/>
    </reaction>
</comment>
<dbReference type="Proteomes" id="UP000050909">
    <property type="component" value="Unassembled WGS sequence"/>
</dbReference>
<keyword evidence="14" id="KW-1185">Reference proteome</keyword>
<comment type="subcellular location">
    <subcellularLocation>
        <location evidence="11">Cytoplasm</location>
    </subcellularLocation>
</comment>
<feature type="binding site" evidence="11">
    <location>
        <position position="158"/>
    </location>
    <ligand>
        <name>substrate</name>
    </ligand>
</feature>
<gene>
    <name evidence="11" type="primary">fni</name>
    <name evidence="13" type="ORF">FC62_GL000186</name>
</gene>
<feature type="binding site" evidence="11">
    <location>
        <position position="99"/>
    </location>
    <ligand>
        <name>FMN</name>
        <dbReference type="ChEBI" id="CHEBI:58210"/>
    </ligand>
</feature>
<dbReference type="GO" id="GO:0010181">
    <property type="term" value="F:FMN binding"/>
    <property type="evidence" value="ECO:0007669"/>
    <property type="project" value="UniProtKB-UniRule"/>
</dbReference>
<evidence type="ECO:0000256" key="4">
    <source>
        <dbReference type="ARBA" id="ARBA00022643"/>
    </source>
</evidence>
<dbReference type="PIRSF" id="PIRSF003314">
    <property type="entry name" value="IPP_isomerase"/>
    <property type="match status" value="1"/>
</dbReference>
<evidence type="ECO:0000313" key="14">
    <source>
        <dbReference type="Proteomes" id="UP000050909"/>
    </source>
</evidence>
<dbReference type="PANTHER" id="PTHR43665">
    <property type="entry name" value="ISOPENTENYL-DIPHOSPHATE DELTA-ISOMERASE"/>
    <property type="match status" value="1"/>
</dbReference>
<comment type="caution">
    <text evidence="11">Lacks conserved residue(s) required for the propagation of feature annotation.</text>
</comment>
<keyword evidence="4 11" id="KW-0288">FMN</keyword>
<dbReference type="InterPro" id="IPR000262">
    <property type="entry name" value="FMN-dep_DH"/>
</dbReference>
<evidence type="ECO:0000256" key="7">
    <source>
        <dbReference type="ARBA" id="ARBA00022857"/>
    </source>
</evidence>
<comment type="similarity">
    <text evidence="11">Belongs to the IPP isomerase type 2 family.</text>
</comment>
<evidence type="ECO:0000256" key="6">
    <source>
        <dbReference type="ARBA" id="ARBA00022842"/>
    </source>
</evidence>
<dbReference type="PATRIC" id="fig|1423722.3.peg.190"/>
<dbReference type="NCBIfam" id="TIGR02151">
    <property type="entry name" value="IPP_isom_2"/>
    <property type="match status" value="1"/>
</dbReference>
<evidence type="ECO:0000256" key="10">
    <source>
        <dbReference type="ARBA" id="ARBA00025810"/>
    </source>
</evidence>
<evidence type="ECO:0000256" key="5">
    <source>
        <dbReference type="ARBA" id="ARBA00022723"/>
    </source>
</evidence>
<dbReference type="GO" id="GO:0004452">
    <property type="term" value="F:isopentenyl-diphosphate delta-isomerase activity"/>
    <property type="evidence" value="ECO:0007669"/>
    <property type="project" value="UniProtKB-UniRule"/>
</dbReference>
<evidence type="ECO:0000256" key="2">
    <source>
        <dbReference type="ARBA" id="ARBA00022490"/>
    </source>
</evidence>
<dbReference type="HAMAP" id="MF_00354">
    <property type="entry name" value="Idi_2"/>
    <property type="match status" value="1"/>
</dbReference>